<dbReference type="PANTHER" id="PTHR10887:SF530">
    <property type="entry name" value="SUPERFAMILY I DNA HELICASES"/>
    <property type="match status" value="1"/>
</dbReference>
<feature type="domain" description="DNA2/NAM7 helicase-like C-terminal" evidence="2">
    <location>
        <begin position="1014"/>
        <end position="1211"/>
    </location>
</feature>
<dbReference type="RefSeq" id="WP_025414805.1">
    <property type="nucleotide sequence ID" value="NZ_CP007130.1"/>
</dbReference>
<keyword evidence="3" id="KW-0614">Plasmid</keyword>
<evidence type="ECO:0000259" key="1">
    <source>
        <dbReference type="Pfam" id="PF13086"/>
    </source>
</evidence>
<organism evidence="3 4">
    <name type="scientific">Gemmatirosa kalamazoonensis</name>
    <dbReference type="NCBI Taxonomy" id="861299"/>
    <lineage>
        <taxon>Bacteria</taxon>
        <taxon>Pseudomonadati</taxon>
        <taxon>Gemmatimonadota</taxon>
        <taxon>Gemmatimonadia</taxon>
        <taxon>Gemmatimonadales</taxon>
        <taxon>Gemmatimonadaceae</taxon>
        <taxon>Gemmatirosa</taxon>
    </lineage>
</organism>
<dbReference type="SUPFAM" id="SSF52540">
    <property type="entry name" value="P-loop containing nucleoside triphosphate hydrolases"/>
    <property type="match status" value="2"/>
</dbReference>
<keyword evidence="4" id="KW-1185">Reference proteome</keyword>
<dbReference type="PANTHER" id="PTHR10887">
    <property type="entry name" value="DNA2/NAM7 HELICASE FAMILY"/>
    <property type="match status" value="1"/>
</dbReference>
<dbReference type="Pfam" id="PF13195">
    <property type="entry name" value="DUF4011"/>
    <property type="match status" value="1"/>
</dbReference>
<proteinExistence type="predicted"/>
<dbReference type="InterPro" id="IPR041677">
    <property type="entry name" value="DNA2/NAM7_AAA_11"/>
</dbReference>
<dbReference type="HOGENOM" id="CLU_000788_3_2_0"/>
<evidence type="ECO:0008006" key="5">
    <source>
        <dbReference type="Google" id="ProtNLM"/>
    </source>
</evidence>
<geneLocation type="plasmid" evidence="3 4">
    <name>2</name>
</geneLocation>
<evidence type="ECO:0000259" key="2">
    <source>
        <dbReference type="Pfam" id="PF13087"/>
    </source>
</evidence>
<dbReference type="Proteomes" id="UP000019151">
    <property type="component" value="Plasmid 2"/>
</dbReference>
<dbReference type="InterPro" id="IPR025103">
    <property type="entry name" value="DUF4011"/>
</dbReference>
<dbReference type="EMBL" id="CP007130">
    <property type="protein sequence ID" value="AHG93502.1"/>
    <property type="molecule type" value="Genomic_DNA"/>
</dbReference>
<accession>W0RSQ0</accession>
<dbReference type="InterPro" id="IPR027417">
    <property type="entry name" value="P-loop_NTPase"/>
</dbReference>
<dbReference type="GO" id="GO:0004386">
    <property type="term" value="F:helicase activity"/>
    <property type="evidence" value="ECO:0007669"/>
    <property type="project" value="InterPro"/>
</dbReference>
<dbReference type="Gene3D" id="3.40.50.300">
    <property type="entry name" value="P-loop containing nucleotide triphosphate hydrolases"/>
    <property type="match status" value="3"/>
</dbReference>
<evidence type="ECO:0000313" key="4">
    <source>
        <dbReference type="Proteomes" id="UP000019151"/>
    </source>
</evidence>
<dbReference type="PATRIC" id="fig|861299.3.peg.6019"/>
<dbReference type="InParanoid" id="W0RSQ0"/>
<dbReference type="Pfam" id="PF13087">
    <property type="entry name" value="AAA_12"/>
    <property type="match status" value="1"/>
</dbReference>
<dbReference type="InterPro" id="IPR045055">
    <property type="entry name" value="DNA2/NAM7-like"/>
</dbReference>
<dbReference type="KEGG" id="gba:J421_5967"/>
<evidence type="ECO:0000313" key="3">
    <source>
        <dbReference type="EMBL" id="AHG93502.1"/>
    </source>
</evidence>
<dbReference type="AlphaFoldDB" id="W0RSQ0"/>
<dbReference type="Pfam" id="PF13086">
    <property type="entry name" value="AAA_11"/>
    <property type="match status" value="2"/>
</dbReference>
<sequence length="1275" mass="139272">MTGTTQDPRLAAAVAGWQRALLDLTKRNRALNFRPTRVSTVAVVDEQPAEIFRRLVLREQPMRFAAAPEPPNGSPAEPPADDVDVPAPEFTPYDPATLDARQTDEVLQTALVPEALDHSLRRLDEQARLAIEEQGVNTLFLALGMVHYTEAEASDVTLRAPLLLVPVELTRRSARAGYQLRVTDDDPLVNPALAEWLRRTHDVALPELPDVEALDETYDLQTWLAAVAATIDARDGWSLKNDVVLALFSFQKFVMYKDLERNAAPIASHRLVTQLVTRAGTTDDHVVGLPDDVRRMDLDAEFPPERTYQVVDADSSQLRAIAAVARGHDLVVEGPPGTGKSQTITNLIARALAAGQSVLFVAEKMAALSVVHSRLVAAGLGEFCLELHSTKANKRAVIRSLGAALDRSLESVTAVAGAAQRLPAVRATLDEYVDAVHTLHGALGATPFDAYGELAVVRDAPRVTYTGPIEGVSRALLDATVRDLADLGAAAAPIGVPAEHPWRDASRPLYTDDALHTIAALARDLAARLDRLVYDAGVLETSLGLPPVRTLADVDALVAIADVLRRSPGAPVAVLASDRWNAAPPEATSLVARGRAAVALRERLLARLAPEALERDHAEDVSYVRHRSEGILSFLAVLDGRWRGIRARWTQYRRPGVAMSMAEQAELMADVDRLRAERSALAAADGASLFGAAWRGEASDWDALDAYVRWVTELRALAVRHALAPRVLELAARGPVDVGAVLALRDAARDAVTVLERLRAEVGWPADYLGAAPIAEIAGRAAKLAEHVALGPRWAAYETARRAVERGLAAELLGEVTSGALPARDAAAAFRRAFWLRWLTAVVTLRPALERFSTLTHEQRVAEFRDLDRRVFRENQATLVAQLRERVQQRLREGEAARGMPLLRRELARQRGHAPLRKTLGEATAAVRAIKPCWMMSPLTVAQYLPGELPTFDLVIFDEASQLPVEDAVGAVIRGKQLVVVGDPKQLPPTNFFAASLVDDHEPADGMPAYEDAESILEEYMGAGVPMSRLRWHYRSAHESLIAFSNVQFYEGDLYTFPSVETDTETLGLRFQFVEGGTYEGKGLNMVEARAVADAVVAFARDQLARSARGERPLSLGVGTFNLRQQLAIQDELEQRRRADPSLEPFFDRGAAEPFFVKNLENIQGDERDVVFLSVTYARSADGRLRYNFGPLNGDNGWRRLNVITTRARAAACWCSRPCTATTSTRRRRRAARSCCASSCCTRSAAGWRASRRAAPPTRSRRSSATCCARSSTVG</sequence>
<dbReference type="InterPro" id="IPR041679">
    <property type="entry name" value="DNA2/NAM7-like_C"/>
</dbReference>
<feature type="domain" description="DNA2/NAM7 helicase helicase" evidence="1">
    <location>
        <begin position="314"/>
        <end position="397"/>
    </location>
</feature>
<dbReference type="OrthoDB" id="9757917at2"/>
<dbReference type="eggNOG" id="COG1112">
    <property type="taxonomic scope" value="Bacteria"/>
</dbReference>
<feature type="domain" description="DNA2/NAM7 helicase helicase" evidence="1">
    <location>
        <begin position="951"/>
        <end position="990"/>
    </location>
</feature>
<reference evidence="3 4" key="1">
    <citation type="journal article" date="2014" name="Genome Announc.">
        <title>Genome Sequence and Methylome of Soil Bacterium Gemmatirosa kalamazoonensis KBS708T, a Member of the Rarely Cultivated Gemmatimonadetes Phylum.</title>
        <authorList>
            <person name="Debruyn J.M."/>
            <person name="Radosevich M."/>
            <person name="Wommack K.E."/>
            <person name="Polson S.W."/>
            <person name="Hauser L.J."/>
            <person name="Fawaz M.N."/>
            <person name="Korlach J."/>
            <person name="Tsai Y.C."/>
        </authorList>
    </citation>
    <scope>NUCLEOTIDE SEQUENCE [LARGE SCALE GENOMIC DNA]</scope>
    <source>
        <strain evidence="3 4">KBS708</strain>
        <plasmid evidence="4">Plasmid 2</plasmid>
    </source>
</reference>
<gene>
    <name evidence="3" type="ORF">J421_5967</name>
</gene>
<protein>
    <recommendedName>
        <fullName evidence="5">DNA2/NAM7 helicase-like C-terminal domain-containing protein</fullName>
    </recommendedName>
</protein>
<name>W0RSQ0_9BACT</name>